<evidence type="ECO:0000256" key="1">
    <source>
        <dbReference type="ARBA" id="ARBA00004141"/>
    </source>
</evidence>
<feature type="transmembrane region" description="Helical" evidence="9">
    <location>
        <begin position="411"/>
        <end position="432"/>
    </location>
</feature>
<protein>
    <submittedName>
        <fullName evidence="12">ATP-binding cassette, subfamily B (MDR/TAP), member 10</fullName>
    </submittedName>
</protein>
<accession>A0A1A5ZYD1</accession>
<dbReference type="GeneID" id="28970075"/>
<feature type="domain" description="ABC transporter" evidence="10">
    <location>
        <begin position="506"/>
        <end position="741"/>
    </location>
</feature>
<dbReference type="InterPro" id="IPR036640">
    <property type="entry name" value="ABC1_TM_sf"/>
</dbReference>
<name>A0A1A5ZYD1_9TREE</name>
<feature type="region of interest" description="Disordered" evidence="8">
    <location>
        <begin position="750"/>
        <end position="775"/>
    </location>
</feature>
<dbReference type="RefSeq" id="XP_018260661.1">
    <property type="nucleotide sequence ID" value="XM_018409658.1"/>
</dbReference>
<dbReference type="AlphaFoldDB" id="A0A1A5ZYD1"/>
<dbReference type="GO" id="GO:0016887">
    <property type="term" value="F:ATP hydrolysis activity"/>
    <property type="evidence" value="ECO:0007669"/>
    <property type="project" value="InterPro"/>
</dbReference>
<dbReference type="GO" id="GO:0005524">
    <property type="term" value="F:ATP binding"/>
    <property type="evidence" value="ECO:0007669"/>
    <property type="project" value="UniProtKB-KW"/>
</dbReference>
<evidence type="ECO:0000313" key="14">
    <source>
        <dbReference type="Proteomes" id="UP000078595"/>
    </source>
</evidence>
<dbReference type="Proteomes" id="UP000078595">
    <property type="component" value="Chromosome 9"/>
</dbReference>
<sequence length="775" mass="82996">MLSSTPGIAILRGGFLRCSAGTSSVRVAGFGFGHGEGQSSRSSILDPRIRFSRSLSTLRSSDSRQGEYHIPSSRNQKIRPTLTSIDNLHLVIRHNSSSASSSSRSLPKLTTTTSSSSSSIDSTPTESSALTQTDSKETSKRSIISRITANLSLKPVAETHAKGTEEQSGSSSVLKLLELAKPESRNLGIAVGLLLVSSSVSMLVPLTIGKLIDFFSSNSTQFLGLSFPVAAGLLAVTFCIGATANAGRAIIMRTSGQRIIARVRNQAYLSTLRQEPEFADRSAGDIVSRLSVDTNILGDSVTSNLSDGLRALISATVGVAAMFWISAKLTLVMLCVVPPVSLGAVFYGRYLRKLSNLTQEAVGEMSKTAEEKLNAFKTVAAYNSQPLEATLFSKKVDQVFQLAKKEALMTGIFWGASGLTGNLAMLCLLGYGGHLVSISEITVGDLTSLLMYSAYVGGSVSGLTGFFTGLMRGVGAGSRVFWLLDRTSNIPLDKGIKLPHARNGAIRFENVKFRYPSRQEVVVLKGINMTIEPGTSVALVGSSGSGKSSIQQLISRFYDPEEGKVTFDGTDIREFAPESWRDRIGVVFQDPILFAGTVHENIAYGSPDATREDVEEAARAANCDFIWDLPQGFDTLIGRASLSGGQRQRVSIARALVRNPSILLLDEATSALDSTSENAVNAAIDDIIRQKNITVILAAHRLSSIARAERVVVLENGVVSEQGRYDVLSRKEGSRFRTLMAAQLLVEKSSAGIQEDQPQVDEGEADASSTATRNR</sequence>
<dbReference type="SUPFAM" id="SSF90123">
    <property type="entry name" value="ABC transporter transmembrane region"/>
    <property type="match status" value="1"/>
</dbReference>
<evidence type="ECO:0000256" key="9">
    <source>
        <dbReference type="SAM" id="Phobius"/>
    </source>
</evidence>
<evidence type="ECO:0000259" key="10">
    <source>
        <dbReference type="PROSITE" id="PS50893"/>
    </source>
</evidence>
<feature type="transmembrane region" description="Helical" evidence="9">
    <location>
        <begin position="452"/>
        <end position="471"/>
    </location>
</feature>
<evidence type="ECO:0000256" key="2">
    <source>
        <dbReference type="ARBA" id="ARBA00022448"/>
    </source>
</evidence>
<dbReference type="FunFam" id="1.20.1560.10:FF:000085">
    <property type="entry name" value="Probable ATP-binding cassette (ABC) transporter"/>
    <property type="match status" value="1"/>
</dbReference>
<organism evidence="12">
    <name type="scientific">Kwoniella dejecticola CBS 10117</name>
    <dbReference type="NCBI Taxonomy" id="1296121"/>
    <lineage>
        <taxon>Eukaryota</taxon>
        <taxon>Fungi</taxon>
        <taxon>Dikarya</taxon>
        <taxon>Basidiomycota</taxon>
        <taxon>Agaricomycotina</taxon>
        <taxon>Tremellomycetes</taxon>
        <taxon>Tremellales</taxon>
        <taxon>Cryptococcaceae</taxon>
        <taxon>Kwoniella</taxon>
    </lineage>
</organism>
<feature type="domain" description="ABC transmembrane type-1" evidence="11">
    <location>
        <begin position="189"/>
        <end position="472"/>
    </location>
</feature>
<dbReference type="InterPro" id="IPR011527">
    <property type="entry name" value="ABC1_TM_dom"/>
</dbReference>
<evidence type="ECO:0000256" key="3">
    <source>
        <dbReference type="ARBA" id="ARBA00022692"/>
    </source>
</evidence>
<dbReference type="PANTHER" id="PTHR43394">
    <property type="entry name" value="ATP-DEPENDENT PERMEASE MDL1, MITOCHONDRIAL"/>
    <property type="match status" value="1"/>
</dbReference>
<feature type="transmembrane region" description="Helical" evidence="9">
    <location>
        <begin position="308"/>
        <end position="325"/>
    </location>
</feature>
<keyword evidence="6 9" id="KW-1133">Transmembrane helix</keyword>
<keyword evidence="14" id="KW-1185">Reference proteome</keyword>
<dbReference type="GO" id="GO:0015421">
    <property type="term" value="F:ABC-type oligopeptide transporter activity"/>
    <property type="evidence" value="ECO:0007669"/>
    <property type="project" value="TreeGrafter"/>
</dbReference>
<dbReference type="PROSITE" id="PS50893">
    <property type="entry name" value="ABC_TRANSPORTER_2"/>
    <property type="match status" value="1"/>
</dbReference>
<dbReference type="GO" id="GO:0090374">
    <property type="term" value="P:oligopeptide export from mitochondrion"/>
    <property type="evidence" value="ECO:0007669"/>
    <property type="project" value="TreeGrafter"/>
</dbReference>
<dbReference type="KEGG" id="kdj:28970075"/>
<dbReference type="CDD" id="cd18573">
    <property type="entry name" value="ABC_6TM_ABCB10_like"/>
    <property type="match status" value="1"/>
</dbReference>
<keyword evidence="7 9" id="KW-0472">Membrane</keyword>
<reference evidence="13" key="2">
    <citation type="submission" date="2013-07" db="EMBL/GenBank/DDBJ databases">
        <authorList>
            <consortium name="The Broad Institute Genome Sequencing Platform"/>
            <person name="Cuomo C."/>
            <person name="Litvintseva A."/>
            <person name="Chen Y."/>
            <person name="Heitman J."/>
            <person name="Sun S."/>
            <person name="Springer D."/>
            <person name="Dromer F."/>
            <person name="Young S.K."/>
            <person name="Zeng Q."/>
            <person name="Gargeya S."/>
            <person name="Fitzgerald M."/>
            <person name="Abouelleil A."/>
            <person name="Alvarado L."/>
            <person name="Berlin A.M."/>
            <person name="Chapman S.B."/>
            <person name="Dewar J."/>
            <person name="Goldberg J."/>
            <person name="Griggs A."/>
            <person name="Gujja S."/>
            <person name="Hansen M."/>
            <person name="Howarth C."/>
            <person name="Imamovic A."/>
            <person name="Larimer J."/>
            <person name="McCowan C."/>
            <person name="Murphy C."/>
            <person name="Pearson M."/>
            <person name="Priest M."/>
            <person name="Roberts A."/>
            <person name="Saif S."/>
            <person name="Shea T."/>
            <person name="Sykes S."/>
            <person name="Wortman J."/>
            <person name="Nusbaum C."/>
            <person name="Birren B."/>
        </authorList>
    </citation>
    <scope>NUCLEOTIDE SEQUENCE</scope>
    <source>
        <strain evidence="13">CBS 10117</strain>
    </source>
</reference>
<dbReference type="InterPro" id="IPR003439">
    <property type="entry name" value="ABC_transporter-like_ATP-bd"/>
</dbReference>
<reference evidence="12" key="1">
    <citation type="submission" date="2013-07" db="EMBL/GenBank/DDBJ databases">
        <title>The Genome Sequence of Cryptococcus dejecticola CBS10117.</title>
        <authorList>
            <consortium name="The Broad Institute Genome Sequencing Platform"/>
            <person name="Cuomo C."/>
            <person name="Litvintseva A."/>
            <person name="Chen Y."/>
            <person name="Heitman J."/>
            <person name="Sun S."/>
            <person name="Springer D."/>
            <person name="Dromer F."/>
            <person name="Young S.K."/>
            <person name="Zeng Q."/>
            <person name="Gargeya S."/>
            <person name="Fitzgerald M."/>
            <person name="Abouelleil A."/>
            <person name="Alvarado L."/>
            <person name="Berlin A.M."/>
            <person name="Chapman S.B."/>
            <person name="Dewar J."/>
            <person name="Goldberg J."/>
            <person name="Griggs A."/>
            <person name="Gujja S."/>
            <person name="Hansen M."/>
            <person name="Howarth C."/>
            <person name="Imamovic A."/>
            <person name="Larimer J."/>
            <person name="McCowan C."/>
            <person name="Murphy C."/>
            <person name="Pearson M."/>
            <person name="Priest M."/>
            <person name="Roberts A."/>
            <person name="Saif S."/>
            <person name="Shea T."/>
            <person name="Sykes S."/>
            <person name="Wortman J."/>
            <person name="Nusbaum C."/>
            <person name="Birren B."/>
        </authorList>
    </citation>
    <scope>NUCLEOTIDE SEQUENCE [LARGE SCALE GENOMIC DNA]</scope>
    <source>
        <strain evidence="12">CBS 10117</strain>
    </source>
</reference>
<keyword evidence="4" id="KW-0547">Nucleotide-binding</keyword>
<evidence type="ECO:0000256" key="5">
    <source>
        <dbReference type="ARBA" id="ARBA00022840"/>
    </source>
</evidence>
<dbReference type="Gene3D" id="3.40.50.300">
    <property type="entry name" value="P-loop containing nucleotide triphosphate hydrolases"/>
    <property type="match status" value="1"/>
</dbReference>
<feature type="region of interest" description="Disordered" evidence="8">
    <location>
        <begin position="96"/>
        <end position="141"/>
    </location>
</feature>
<evidence type="ECO:0000259" key="11">
    <source>
        <dbReference type="PROSITE" id="PS50929"/>
    </source>
</evidence>
<evidence type="ECO:0000313" key="13">
    <source>
        <dbReference type="EMBL" id="WWC64365.1"/>
    </source>
</evidence>
<dbReference type="VEuPathDB" id="FungiDB:I303_06376"/>
<dbReference type="Gene3D" id="1.20.1560.10">
    <property type="entry name" value="ABC transporter type 1, transmembrane domain"/>
    <property type="match status" value="1"/>
</dbReference>
<evidence type="ECO:0000256" key="4">
    <source>
        <dbReference type="ARBA" id="ARBA00022741"/>
    </source>
</evidence>
<feature type="compositionally biased region" description="Low complexity" evidence="8">
    <location>
        <begin position="96"/>
        <end position="128"/>
    </location>
</feature>
<evidence type="ECO:0000313" key="12">
    <source>
        <dbReference type="EMBL" id="OBR82819.1"/>
    </source>
</evidence>
<dbReference type="InterPro" id="IPR027417">
    <property type="entry name" value="P-loop_NTPase"/>
</dbReference>
<dbReference type="EMBL" id="KI894034">
    <property type="protein sequence ID" value="OBR82819.1"/>
    <property type="molecule type" value="Genomic_DNA"/>
</dbReference>
<evidence type="ECO:0000256" key="7">
    <source>
        <dbReference type="ARBA" id="ARBA00023136"/>
    </source>
</evidence>
<dbReference type="STRING" id="1296121.A0A1A5ZYD1"/>
<dbReference type="InterPro" id="IPR003593">
    <property type="entry name" value="AAA+_ATPase"/>
</dbReference>
<dbReference type="InterPro" id="IPR039421">
    <property type="entry name" value="Type_1_exporter"/>
</dbReference>
<dbReference type="GO" id="GO:0005743">
    <property type="term" value="C:mitochondrial inner membrane"/>
    <property type="evidence" value="ECO:0007669"/>
    <property type="project" value="TreeGrafter"/>
</dbReference>
<dbReference type="PANTHER" id="PTHR43394:SF1">
    <property type="entry name" value="ATP-BINDING CASSETTE SUB-FAMILY B MEMBER 10, MITOCHONDRIAL"/>
    <property type="match status" value="1"/>
</dbReference>
<dbReference type="PROSITE" id="PS00211">
    <property type="entry name" value="ABC_TRANSPORTER_1"/>
    <property type="match status" value="1"/>
</dbReference>
<dbReference type="OrthoDB" id="6500128at2759"/>
<comment type="subcellular location">
    <subcellularLocation>
        <location evidence="1">Membrane</location>
        <topology evidence="1">Multi-pass membrane protein</topology>
    </subcellularLocation>
</comment>
<dbReference type="Pfam" id="PF00664">
    <property type="entry name" value="ABC_membrane"/>
    <property type="match status" value="1"/>
</dbReference>
<dbReference type="SUPFAM" id="SSF52540">
    <property type="entry name" value="P-loop containing nucleoside triphosphate hydrolases"/>
    <property type="match status" value="1"/>
</dbReference>
<feature type="transmembrane region" description="Helical" evidence="9">
    <location>
        <begin position="187"/>
        <end position="208"/>
    </location>
</feature>
<keyword evidence="5 12" id="KW-0067">ATP-binding</keyword>
<dbReference type="PROSITE" id="PS50929">
    <property type="entry name" value="ABC_TM1F"/>
    <property type="match status" value="1"/>
</dbReference>
<keyword evidence="3 9" id="KW-0812">Transmembrane</keyword>
<feature type="region of interest" description="Disordered" evidence="8">
    <location>
        <begin position="56"/>
        <end position="79"/>
    </location>
</feature>
<dbReference type="InterPro" id="IPR017871">
    <property type="entry name" value="ABC_transporter-like_CS"/>
</dbReference>
<feature type="transmembrane region" description="Helical" evidence="9">
    <location>
        <begin position="331"/>
        <end position="350"/>
    </location>
</feature>
<reference evidence="13" key="3">
    <citation type="submission" date="2024-02" db="EMBL/GenBank/DDBJ databases">
        <title>Comparative genomics of Cryptococcus and Kwoniella reveals pathogenesis evolution and contrasting modes of karyotype evolution via chromosome fusion or intercentromeric recombination.</title>
        <authorList>
            <person name="Coelho M.A."/>
            <person name="David-Palma M."/>
            <person name="Shea T."/>
            <person name="Bowers K."/>
            <person name="McGinley-Smith S."/>
            <person name="Mohammad A.W."/>
            <person name="Gnirke A."/>
            <person name="Yurkov A.M."/>
            <person name="Nowrousian M."/>
            <person name="Sun S."/>
            <person name="Cuomo C.A."/>
            <person name="Heitman J."/>
        </authorList>
    </citation>
    <scope>NUCLEOTIDE SEQUENCE</scope>
    <source>
        <strain evidence="13">CBS 10117</strain>
    </source>
</reference>
<dbReference type="Pfam" id="PF00005">
    <property type="entry name" value="ABC_tran"/>
    <property type="match status" value="1"/>
</dbReference>
<dbReference type="EMBL" id="CP144538">
    <property type="protein sequence ID" value="WWC64365.1"/>
    <property type="molecule type" value="Genomic_DNA"/>
</dbReference>
<gene>
    <name evidence="12" type="ORF">I303_06376</name>
    <name evidence="13" type="ORF">I303_106975</name>
</gene>
<evidence type="ECO:0000256" key="6">
    <source>
        <dbReference type="ARBA" id="ARBA00022989"/>
    </source>
</evidence>
<feature type="transmembrane region" description="Helical" evidence="9">
    <location>
        <begin position="220"/>
        <end position="244"/>
    </location>
</feature>
<proteinExistence type="predicted"/>
<evidence type="ECO:0000256" key="8">
    <source>
        <dbReference type="SAM" id="MobiDB-lite"/>
    </source>
</evidence>
<keyword evidence="2" id="KW-0813">Transport</keyword>
<dbReference type="FunFam" id="3.40.50.300:FF:000604">
    <property type="entry name" value="ABC transporter B family member 28"/>
    <property type="match status" value="1"/>
</dbReference>
<dbReference type="SMART" id="SM00382">
    <property type="entry name" value="AAA"/>
    <property type="match status" value="1"/>
</dbReference>